<organism evidence="1 2">
    <name type="scientific">Pristionchus fissidentatus</name>
    <dbReference type="NCBI Taxonomy" id="1538716"/>
    <lineage>
        <taxon>Eukaryota</taxon>
        <taxon>Metazoa</taxon>
        <taxon>Ecdysozoa</taxon>
        <taxon>Nematoda</taxon>
        <taxon>Chromadorea</taxon>
        <taxon>Rhabditida</taxon>
        <taxon>Rhabditina</taxon>
        <taxon>Diplogasteromorpha</taxon>
        <taxon>Diplogasteroidea</taxon>
        <taxon>Neodiplogasteridae</taxon>
        <taxon>Pristionchus</taxon>
    </lineage>
</organism>
<dbReference type="InterPro" id="IPR032710">
    <property type="entry name" value="NTF2-like_dom_sf"/>
</dbReference>
<reference evidence="1" key="1">
    <citation type="submission" date="2023-10" db="EMBL/GenBank/DDBJ databases">
        <title>Genome assembly of Pristionchus species.</title>
        <authorList>
            <person name="Yoshida K."/>
            <person name="Sommer R.J."/>
        </authorList>
    </citation>
    <scope>NUCLEOTIDE SEQUENCE</scope>
    <source>
        <strain evidence="1">RS5133</strain>
    </source>
</reference>
<evidence type="ECO:0008006" key="3">
    <source>
        <dbReference type="Google" id="ProtNLM"/>
    </source>
</evidence>
<protein>
    <recommendedName>
        <fullName evidence="3">DUF4440 domain-containing protein</fullName>
    </recommendedName>
</protein>
<proteinExistence type="predicted"/>
<feature type="non-terminal residue" evidence="1">
    <location>
        <position position="1"/>
    </location>
</feature>
<evidence type="ECO:0000313" key="2">
    <source>
        <dbReference type="Proteomes" id="UP001432322"/>
    </source>
</evidence>
<dbReference type="EMBL" id="BTSY01000006">
    <property type="protein sequence ID" value="GMT32982.1"/>
    <property type="molecule type" value="Genomic_DNA"/>
</dbReference>
<name>A0AAV5WTA8_9BILA</name>
<comment type="caution">
    <text evidence="1">The sequence shown here is derived from an EMBL/GenBank/DDBJ whole genome shotgun (WGS) entry which is preliminary data.</text>
</comment>
<dbReference type="SUPFAM" id="SSF54427">
    <property type="entry name" value="NTF2-like"/>
    <property type="match status" value="1"/>
</dbReference>
<feature type="non-terminal residue" evidence="1">
    <location>
        <position position="87"/>
    </location>
</feature>
<gene>
    <name evidence="1" type="ORF">PFISCL1PPCAC_24279</name>
</gene>
<evidence type="ECO:0000313" key="1">
    <source>
        <dbReference type="EMBL" id="GMT32982.1"/>
    </source>
</evidence>
<dbReference type="AlphaFoldDB" id="A0AAV5WTA8"/>
<keyword evidence="2" id="KW-1185">Reference proteome</keyword>
<dbReference type="PANTHER" id="PTHR31664">
    <property type="entry name" value="PROTEIN CBG16427"/>
    <property type="match status" value="1"/>
</dbReference>
<dbReference type="Proteomes" id="UP001432322">
    <property type="component" value="Unassembled WGS sequence"/>
</dbReference>
<sequence>SEAAQILGPYLLKYAQIFKEGDAAALAQLYSRNATVVEKDKNGWYGRRGGEYYCSRSTSDLYSGDFIQIYRKEGEHWLIMHDEFRHD</sequence>
<dbReference type="PANTHER" id="PTHR31664:SF4">
    <property type="entry name" value="DUF4440 DOMAIN-CONTAINING PROTEIN"/>
    <property type="match status" value="1"/>
</dbReference>
<accession>A0AAV5WTA8</accession>